<feature type="binding site" evidence="3">
    <location>
        <position position="15"/>
    </location>
    <ligand>
        <name>a divalent metal cation</name>
        <dbReference type="ChEBI" id="CHEBI:60240"/>
    </ligand>
</feature>
<dbReference type="PANTHER" id="PTHR10907">
    <property type="entry name" value="REGUCALCIN"/>
    <property type="match status" value="1"/>
</dbReference>
<comment type="caution">
    <text evidence="5">The sequence shown here is derived from an EMBL/GenBank/DDBJ whole genome shotgun (WGS) entry which is preliminary data.</text>
</comment>
<keyword evidence="3" id="KW-0862">Zinc</keyword>
<feature type="binding site" evidence="3">
    <location>
        <position position="155"/>
    </location>
    <ligand>
        <name>a divalent metal cation</name>
        <dbReference type="ChEBI" id="CHEBI:60240"/>
    </ligand>
</feature>
<feature type="binding site" evidence="3">
    <location>
        <position position="203"/>
    </location>
    <ligand>
        <name>a divalent metal cation</name>
        <dbReference type="ChEBI" id="CHEBI:60240"/>
    </ligand>
</feature>
<accession>A0A930XXU3</accession>
<dbReference type="EMBL" id="JADHEI010000033">
    <property type="protein sequence ID" value="MBF2735203.1"/>
    <property type="molecule type" value="Genomic_DNA"/>
</dbReference>
<evidence type="ECO:0000259" key="4">
    <source>
        <dbReference type="Pfam" id="PF08450"/>
    </source>
</evidence>
<feature type="active site" description="Proton donor/acceptor" evidence="2">
    <location>
        <position position="203"/>
    </location>
</feature>
<dbReference type="InterPro" id="IPR005511">
    <property type="entry name" value="SMP-30"/>
</dbReference>
<dbReference type="Proteomes" id="UP000604381">
    <property type="component" value="Unassembled WGS sequence"/>
</dbReference>
<feature type="domain" description="SMP-30/Gluconolactonase/LRE-like region" evidence="4">
    <location>
        <begin position="13"/>
        <end position="262"/>
    </location>
</feature>
<dbReference type="PRINTS" id="PR01790">
    <property type="entry name" value="SMP30FAMILY"/>
</dbReference>
<evidence type="ECO:0000256" key="2">
    <source>
        <dbReference type="PIRSR" id="PIRSR605511-1"/>
    </source>
</evidence>
<comment type="similarity">
    <text evidence="1">Belongs to the SMP-30/CGR1 family.</text>
</comment>
<feature type="binding site" evidence="3">
    <location>
        <position position="98"/>
    </location>
    <ligand>
        <name>substrate</name>
    </ligand>
</feature>
<dbReference type="Gene3D" id="2.120.10.30">
    <property type="entry name" value="TolB, C-terminal domain"/>
    <property type="match status" value="1"/>
</dbReference>
<protein>
    <submittedName>
        <fullName evidence="5">SMP-30/gluconolactonase/LRE family protein</fullName>
    </submittedName>
</protein>
<gene>
    <name evidence="5" type="ORF">ISN26_03825</name>
</gene>
<comment type="cofactor">
    <cofactor evidence="3">
        <name>Zn(2+)</name>
        <dbReference type="ChEBI" id="CHEBI:29105"/>
    </cofactor>
    <text evidence="3">Binds 1 divalent metal cation per subunit.</text>
</comment>
<dbReference type="InterPro" id="IPR011042">
    <property type="entry name" value="6-blade_b-propeller_TolB-like"/>
</dbReference>
<dbReference type="Pfam" id="PF08450">
    <property type="entry name" value="SGL"/>
    <property type="match status" value="1"/>
</dbReference>
<dbReference type="GO" id="GO:0019853">
    <property type="term" value="P:L-ascorbic acid biosynthetic process"/>
    <property type="evidence" value="ECO:0007669"/>
    <property type="project" value="TreeGrafter"/>
</dbReference>
<name>A0A930XXU3_9GAMM</name>
<keyword evidence="3" id="KW-0479">Metal-binding</keyword>
<evidence type="ECO:0000313" key="6">
    <source>
        <dbReference type="Proteomes" id="UP000604381"/>
    </source>
</evidence>
<dbReference type="InterPro" id="IPR013658">
    <property type="entry name" value="SGL"/>
</dbReference>
<reference evidence="5" key="1">
    <citation type="submission" date="2020-10" db="EMBL/GenBank/DDBJ databases">
        <title>An improved Amphimedon queenslandica hologenome assembly reveals how three proteobacterial symbionts can extend the metabolic phenotypic of their marine sponge host.</title>
        <authorList>
            <person name="Degnan B."/>
            <person name="Degnan S."/>
            <person name="Xiang X."/>
        </authorList>
    </citation>
    <scope>NUCLEOTIDE SEQUENCE</scope>
    <source>
        <strain evidence="5">AqS2</strain>
    </source>
</reference>
<dbReference type="SUPFAM" id="SSF63829">
    <property type="entry name" value="Calcium-dependent phosphotriesterase"/>
    <property type="match status" value="1"/>
</dbReference>
<keyword evidence="6" id="KW-1185">Reference proteome</keyword>
<dbReference type="PANTHER" id="PTHR10907:SF47">
    <property type="entry name" value="REGUCALCIN"/>
    <property type="match status" value="1"/>
</dbReference>
<evidence type="ECO:0000256" key="3">
    <source>
        <dbReference type="PIRSR" id="PIRSR605511-2"/>
    </source>
</evidence>
<evidence type="ECO:0000256" key="1">
    <source>
        <dbReference type="ARBA" id="ARBA00008853"/>
    </source>
</evidence>
<dbReference type="GO" id="GO:0005509">
    <property type="term" value="F:calcium ion binding"/>
    <property type="evidence" value="ECO:0007669"/>
    <property type="project" value="TreeGrafter"/>
</dbReference>
<organism evidence="5 6">
    <name type="scientific">Candidatus Amphirhobacter heronislandensis</name>
    <dbReference type="NCBI Taxonomy" id="1732024"/>
    <lineage>
        <taxon>Bacteria</taxon>
        <taxon>Pseudomonadati</taxon>
        <taxon>Pseudomonadota</taxon>
        <taxon>Gammaproteobacteria</taxon>
        <taxon>Candidatus Tethybacterales</taxon>
        <taxon>Candidatus Tethybacteraceae</taxon>
        <taxon>Candidatus Amphirhobacter</taxon>
    </lineage>
</organism>
<dbReference type="AlphaFoldDB" id="A0A930XXU3"/>
<sequence length="296" mass="31089">MKAELLLDCADALGEGLFHDAAAGALWWVDIPTPSKLHRLELASGAHKSWEMPEMISFAVPRASGGMLVAGHGGLSSFDPADGALKRIRQLEDRPFNRSNDACCDAAGNLWVGTMQNNFAPDRSAIAIVGGSGALYRVGHGLDVELKLDGIEIPNACCFSPDGRTMYFCDTPRNMICAYDVDPASGELGPPRDFATHERGGPDGATVDADGGVWNARYGGGCVIRFAPDGGVDQVVEVPASQVTCCGFGGPELDTLYITTARNGLTPAQLEAEPHAGGLFAVKPGRKGLADQRFGG</sequence>
<proteinExistence type="inferred from homology"/>
<dbReference type="GO" id="GO:0004341">
    <property type="term" value="F:gluconolactonase activity"/>
    <property type="evidence" value="ECO:0007669"/>
    <property type="project" value="TreeGrafter"/>
</dbReference>
<evidence type="ECO:0000313" key="5">
    <source>
        <dbReference type="EMBL" id="MBF2735203.1"/>
    </source>
</evidence>
<feature type="binding site" evidence="3">
    <location>
        <position position="100"/>
    </location>
    <ligand>
        <name>substrate</name>
    </ligand>
</feature>